<organism evidence="15 16">
    <name type="scientific">Neoroseomonas marina</name>
    <dbReference type="NCBI Taxonomy" id="1232220"/>
    <lineage>
        <taxon>Bacteria</taxon>
        <taxon>Pseudomonadati</taxon>
        <taxon>Pseudomonadota</taxon>
        <taxon>Alphaproteobacteria</taxon>
        <taxon>Acetobacterales</taxon>
        <taxon>Acetobacteraceae</taxon>
        <taxon>Neoroseomonas</taxon>
    </lineage>
</organism>
<evidence type="ECO:0000256" key="8">
    <source>
        <dbReference type="ARBA" id="ARBA00022982"/>
    </source>
</evidence>
<accession>A0A848EAV7</accession>
<dbReference type="Proteomes" id="UP000548582">
    <property type="component" value="Unassembled WGS sequence"/>
</dbReference>
<evidence type="ECO:0000256" key="2">
    <source>
        <dbReference type="ARBA" id="ARBA00004651"/>
    </source>
</evidence>
<reference evidence="15 16" key="1">
    <citation type="submission" date="2020-03" db="EMBL/GenBank/DDBJ databases">
        <authorList>
            <person name="Sun Q."/>
        </authorList>
    </citation>
    <scope>NUCLEOTIDE SEQUENCE [LARGE SCALE GENOMIC DNA]</scope>
    <source>
        <strain evidence="15 16">JC162</strain>
    </source>
</reference>
<keyword evidence="5" id="KW-0349">Heme</keyword>
<dbReference type="GO" id="GO:0022904">
    <property type="term" value="P:respiratory electron transport chain"/>
    <property type="evidence" value="ECO:0007669"/>
    <property type="project" value="InterPro"/>
</dbReference>
<name>A0A848EAV7_9PROT</name>
<sequence length="182" mass="19988">MSASSSDGWTRAQRWLHWIVAALVVAAFAIGLVMVALPLTRLLEKIIAYQVHKTLGLLVPPLVLWRLWLRARRGRPAEDPAIAPWQHRLAAAGHIVLYLLLIAVPVLGYLSASTAPGEIETTLFLLIPVPHLLPADEALYKTIRPVHEVAAWSLVLLAAGHAAAALHHHLKGRRVLRAMLGR</sequence>
<dbReference type="RefSeq" id="WP_170053494.1">
    <property type="nucleotide sequence ID" value="NZ_JABBKX010000002.1"/>
</dbReference>
<dbReference type="InterPro" id="IPR016174">
    <property type="entry name" value="Di-haem_cyt_TM"/>
</dbReference>
<dbReference type="SUPFAM" id="SSF81342">
    <property type="entry name" value="Transmembrane di-heme cytochromes"/>
    <property type="match status" value="1"/>
</dbReference>
<keyword evidence="8" id="KW-0249">Electron transport</keyword>
<feature type="transmembrane region" description="Helical" evidence="13">
    <location>
        <begin position="89"/>
        <end position="110"/>
    </location>
</feature>
<evidence type="ECO:0000256" key="6">
    <source>
        <dbReference type="ARBA" id="ARBA00022692"/>
    </source>
</evidence>
<dbReference type="Pfam" id="PF01292">
    <property type="entry name" value="Ni_hydr_CYTB"/>
    <property type="match status" value="1"/>
</dbReference>
<dbReference type="AlphaFoldDB" id="A0A848EAV7"/>
<feature type="transmembrane region" description="Helical" evidence="13">
    <location>
        <begin position="149"/>
        <end position="170"/>
    </location>
</feature>
<dbReference type="GO" id="GO:0046872">
    <property type="term" value="F:metal ion binding"/>
    <property type="evidence" value="ECO:0007669"/>
    <property type="project" value="UniProtKB-KW"/>
</dbReference>
<keyword evidence="10" id="KW-0408">Iron</keyword>
<comment type="cofactor">
    <cofactor evidence="1">
        <name>heme b</name>
        <dbReference type="ChEBI" id="CHEBI:60344"/>
    </cofactor>
</comment>
<evidence type="ECO:0000256" key="12">
    <source>
        <dbReference type="ARBA" id="ARBA00037975"/>
    </source>
</evidence>
<keyword evidence="7" id="KW-0479">Metal-binding</keyword>
<feature type="transmembrane region" description="Helical" evidence="13">
    <location>
        <begin position="15"/>
        <end position="40"/>
    </location>
</feature>
<dbReference type="EMBL" id="JABBKX010000002">
    <property type="protein sequence ID" value="NMJ41272.1"/>
    <property type="molecule type" value="Genomic_DNA"/>
</dbReference>
<feature type="domain" description="Cytochrome b561 bacterial/Ni-hydrogenase" evidence="14">
    <location>
        <begin position="9"/>
        <end position="181"/>
    </location>
</feature>
<evidence type="ECO:0000256" key="11">
    <source>
        <dbReference type="ARBA" id="ARBA00023136"/>
    </source>
</evidence>
<evidence type="ECO:0000313" key="15">
    <source>
        <dbReference type="EMBL" id="NMJ41272.1"/>
    </source>
</evidence>
<dbReference type="GO" id="GO:0020037">
    <property type="term" value="F:heme binding"/>
    <property type="evidence" value="ECO:0007669"/>
    <property type="project" value="TreeGrafter"/>
</dbReference>
<dbReference type="Gene3D" id="1.20.950.20">
    <property type="entry name" value="Transmembrane di-heme cytochromes, Chain C"/>
    <property type="match status" value="1"/>
</dbReference>
<keyword evidence="9 13" id="KW-1133">Transmembrane helix</keyword>
<evidence type="ECO:0000256" key="1">
    <source>
        <dbReference type="ARBA" id="ARBA00001970"/>
    </source>
</evidence>
<keyword evidence="16" id="KW-1185">Reference proteome</keyword>
<evidence type="ECO:0000256" key="10">
    <source>
        <dbReference type="ARBA" id="ARBA00023004"/>
    </source>
</evidence>
<dbReference type="PANTHER" id="PTHR30529">
    <property type="entry name" value="CYTOCHROME B561"/>
    <property type="match status" value="1"/>
</dbReference>
<keyword evidence="3" id="KW-0813">Transport</keyword>
<dbReference type="InterPro" id="IPR011577">
    <property type="entry name" value="Cyt_b561_bac/Ni-Hgenase"/>
</dbReference>
<proteinExistence type="inferred from homology"/>
<evidence type="ECO:0000259" key="14">
    <source>
        <dbReference type="Pfam" id="PF01292"/>
    </source>
</evidence>
<keyword evidence="11 13" id="KW-0472">Membrane</keyword>
<dbReference type="PANTHER" id="PTHR30529:SF1">
    <property type="entry name" value="CYTOCHROME B561 HOMOLOG 2"/>
    <property type="match status" value="1"/>
</dbReference>
<keyword evidence="4" id="KW-1003">Cell membrane</keyword>
<evidence type="ECO:0000256" key="5">
    <source>
        <dbReference type="ARBA" id="ARBA00022617"/>
    </source>
</evidence>
<protein>
    <submittedName>
        <fullName evidence="15">Cytochrome b</fullName>
    </submittedName>
</protein>
<evidence type="ECO:0000313" key="16">
    <source>
        <dbReference type="Proteomes" id="UP000548582"/>
    </source>
</evidence>
<evidence type="ECO:0000256" key="7">
    <source>
        <dbReference type="ARBA" id="ARBA00022723"/>
    </source>
</evidence>
<evidence type="ECO:0000256" key="9">
    <source>
        <dbReference type="ARBA" id="ARBA00022989"/>
    </source>
</evidence>
<keyword evidence="6 13" id="KW-0812">Transmembrane</keyword>
<dbReference type="GO" id="GO:0009055">
    <property type="term" value="F:electron transfer activity"/>
    <property type="evidence" value="ECO:0007669"/>
    <property type="project" value="InterPro"/>
</dbReference>
<dbReference type="InterPro" id="IPR052168">
    <property type="entry name" value="Cytochrome_b561_oxidase"/>
</dbReference>
<comment type="subcellular location">
    <subcellularLocation>
        <location evidence="2">Cell membrane</location>
        <topology evidence="2">Multi-pass membrane protein</topology>
    </subcellularLocation>
</comment>
<evidence type="ECO:0000256" key="3">
    <source>
        <dbReference type="ARBA" id="ARBA00022448"/>
    </source>
</evidence>
<gene>
    <name evidence="15" type="ORF">GWK16_08475</name>
</gene>
<comment type="caution">
    <text evidence="15">The sequence shown here is derived from an EMBL/GenBank/DDBJ whole genome shotgun (WGS) entry which is preliminary data.</text>
</comment>
<evidence type="ECO:0000256" key="4">
    <source>
        <dbReference type="ARBA" id="ARBA00022475"/>
    </source>
</evidence>
<dbReference type="GO" id="GO:0005886">
    <property type="term" value="C:plasma membrane"/>
    <property type="evidence" value="ECO:0007669"/>
    <property type="project" value="UniProtKB-SubCell"/>
</dbReference>
<evidence type="ECO:0000256" key="13">
    <source>
        <dbReference type="SAM" id="Phobius"/>
    </source>
</evidence>
<comment type="similarity">
    <text evidence="12">Belongs to the cytochrome b561 family.</text>
</comment>